<evidence type="ECO:0000256" key="1">
    <source>
        <dbReference type="ARBA" id="ARBA00011738"/>
    </source>
</evidence>
<dbReference type="CDD" id="cd03045">
    <property type="entry name" value="GST_N_Delta_Epsilon"/>
    <property type="match status" value="1"/>
</dbReference>
<dbReference type="KEGG" id="bvk:117230398"/>
<dbReference type="InterPro" id="IPR004046">
    <property type="entry name" value="GST_C"/>
</dbReference>
<dbReference type="RefSeq" id="XP_033343703.1">
    <property type="nucleotide sequence ID" value="XM_033487812.1"/>
</dbReference>
<dbReference type="Pfam" id="PF00043">
    <property type="entry name" value="GST_C"/>
    <property type="match status" value="1"/>
</dbReference>
<dbReference type="PANTHER" id="PTHR43969:SF9">
    <property type="entry name" value="GLUTATHIONE S TRANSFERASE D10, ISOFORM A-RELATED"/>
    <property type="match status" value="1"/>
</dbReference>
<dbReference type="InterPro" id="IPR040079">
    <property type="entry name" value="Glutathione_S-Trfase"/>
</dbReference>
<evidence type="ECO:0000313" key="6">
    <source>
        <dbReference type="RefSeq" id="XP_033343704.1"/>
    </source>
</evidence>
<dbReference type="InterPro" id="IPR004045">
    <property type="entry name" value="Glutathione_S-Trfase_N"/>
</dbReference>
<comment type="subunit">
    <text evidence="1">Homodimer.</text>
</comment>
<dbReference type="Gene3D" id="1.20.1050.10">
    <property type="match status" value="1"/>
</dbReference>
<sequence length="221" mass="24966">MPIDLYGLVYSPPCRSVLLLAKAIGVHLNLKTVSPMDGEHMKPDFLKLNPQHVIPTIDDNGFILCESRPIMGYLASKYAKNDSLYPKDPKKRGMVDQMLYFDAGSLHENMIKCYYPVALHGAHSLNEEDVQAVEKSCELLNTYLENREFVAGDTLTIADFAIHTTICILLCFDFDIGRYDNVAAWYNRCKQLLDKFGFEDVHAPGTKMFTELYQANLGKSS</sequence>
<dbReference type="SFLD" id="SFLDS00019">
    <property type="entry name" value="Glutathione_Transferase_(cytos"/>
    <property type="match status" value="1"/>
</dbReference>
<feature type="domain" description="GST C-terminal" evidence="3">
    <location>
        <begin position="88"/>
        <end position="212"/>
    </location>
</feature>
<dbReference type="InterPro" id="IPR036282">
    <property type="entry name" value="Glutathione-S-Trfase_C_sf"/>
</dbReference>
<name>A0A6J3JUC7_9HYME</name>
<dbReference type="InterPro" id="IPR036249">
    <property type="entry name" value="Thioredoxin-like_sf"/>
</dbReference>
<dbReference type="GO" id="GO:0004364">
    <property type="term" value="F:glutathione transferase activity"/>
    <property type="evidence" value="ECO:0007669"/>
    <property type="project" value="TreeGrafter"/>
</dbReference>
<evidence type="ECO:0000313" key="8">
    <source>
        <dbReference type="RefSeq" id="XP_033343707.1"/>
    </source>
</evidence>
<evidence type="ECO:0000313" key="4">
    <source>
        <dbReference type="Proteomes" id="UP000504631"/>
    </source>
</evidence>
<dbReference type="FunFam" id="1.20.1050.10:FF:000007">
    <property type="entry name" value="Glutathione S-transferase 1-1"/>
    <property type="match status" value="1"/>
</dbReference>
<evidence type="ECO:0000313" key="5">
    <source>
        <dbReference type="RefSeq" id="XP_033343703.1"/>
    </source>
</evidence>
<dbReference type="Gene3D" id="3.40.30.10">
    <property type="entry name" value="Glutaredoxin"/>
    <property type="match status" value="1"/>
</dbReference>
<gene>
    <name evidence="5 6 7 8" type="primary">LOC117230398</name>
</gene>
<dbReference type="GeneID" id="117230398"/>
<dbReference type="SFLD" id="SFLDG01153">
    <property type="entry name" value="Main.4:_Theta-like"/>
    <property type="match status" value="1"/>
</dbReference>
<reference evidence="5 6" key="1">
    <citation type="submission" date="2025-04" db="UniProtKB">
        <authorList>
            <consortium name="RefSeq"/>
        </authorList>
    </citation>
    <scope>IDENTIFICATION</scope>
    <source>
        <tissue evidence="5 6">Muscle</tissue>
    </source>
</reference>
<dbReference type="SUPFAM" id="SSF47616">
    <property type="entry name" value="GST C-terminal domain-like"/>
    <property type="match status" value="1"/>
</dbReference>
<dbReference type="RefSeq" id="XP_033343704.1">
    <property type="nucleotide sequence ID" value="XM_033487813.1"/>
</dbReference>
<proteinExistence type="predicted"/>
<evidence type="ECO:0000259" key="3">
    <source>
        <dbReference type="PROSITE" id="PS50405"/>
    </source>
</evidence>
<protein>
    <submittedName>
        <fullName evidence="5 6">Glutathione S-transferase 1-1-like</fullName>
    </submittedName>
</protein>
<dbReference type="RefSeq" id="XP_033343707.1">
    <property type="nucleotide sequence ID" value="XM_033487816.1"/>
</dbReference>
<accession>A0A6J3JUC7</accession>
<feature type="domain" description="GST N-terminal" evidence="2">
    <location>
        <begin position="1"/>
        <end position="82"/>
    </location>
</feature>
<dbReference type="RefSeq" id="XP_033343705.1">
    <property type="nucleotide sequence ID" value="XM_033487814.1"/>
</dbReference>
<dbReference type="AlphaFoldDB" id="A0A6J3JUC7"/>
<dbReference type="FunFam" id="3.40.30.10:FF:000034">
    <property type="entry name" value="glutathione S-transferase 1"/>
    <property type="match status" value="1"/>
</dbReference>
<dbReference type="Pfam" id="PF13417">
    <property type="entry name" value="GST_N_3"/>
    <property type="match status" value="1"/>
</dbReference>
<dbReference type="SFLD" id="SFLDG00358">
    <property type="entry name" value="Main_(cytGST)"/>
    <property type="match status" value="1"/>
</dbReference>
<dbReference type="PROSITE" id="PS50405">
    <property type="entry name" value="GST_CTER"/>
    <property type="match status" value="1"/>
</dbReference>
<evidence type="ECO:0000313" key="7">
    <source>
        <dbReference type="RefSeq" id="XP_033343705.1"/>
    </source>
</evidence>
<organism evidence="4 7">
    <name type="scientific">Bombus vosnesenskii</name>
    <dbReference type="NCBI Taxonomy" id="207650"/>
    <lineage>
        <taxon>Eukaryota</taxon>
        <taxon>Metazoa</taxon>
        <taxon>Ecdysozoa</taxon>
        <taxon>Arthropoda</taxon>
        <taxon>Hexapoda</taxon>
        <taxon>Insecta</taxon>
        <taxon>Pterygota</taxon>
        <taxon>Neoptera</taxon>
        <taxon>Endopterygota</taxon>
        <taxon>Hymenoptera</taxon>
        <taxon>Apocrita</taxon>
        <taxon>Aculeata</taxon>
        <taxon>Apoidea</taxon>
        <taxon>Anthophila</taxon>
        <taxon>Apidae</taxon>
        <taxon>Bombus</taxon>
        <taxon>Pyrobombus</taxon>
    </lineage>
</organism>
<dbReference type="CDD" id="cd03177">
    <property type="entry name" value="GST_C_Delta_Epsilon"/>
    <property type="match status" value="1"/>
</dbReference>
<keyword evidence="4" id="KW-1185">Reference proteome</keyword>
<dbReference type="SUPFAM" id="SSF52833">
    <property type="entry name" value="Thioredoxin-like"/>
    <property type="match status" value="1"/>
</dbReference>
<dbReference type="PROSITE" id="PS50404">
    <property type="entry name" value="GST_NTER"/>
    <property type="match status" value="1"/>
</dbReference>
<dbReference type="Proteomes" id="UP000504631">
    <property type="component" value="Unplaced"/>
</dbReference>
<dbReference type="GO" id="GO:0006749">
    <property type="term" value="P:glutathione metabolic process"/>
    <property type="evidence" value="ECO:0007669"/>
    <property type="project" value="TreeGrafter"/>
</dbReference>
<evidence type="ECO:0000259" key="2">
    <source>
        <dbReference type="PROSITE" id="PS50404"/>
    </source>
</evidence>
<dbReference type="PANTHER" id="PTHR43969">
    <property type="entry name" value="GLUTATHIONE S TRANSFERASE D10, ISOFORM A-RELATED"/>
    <property type="match status" value="1"/>
</dbReference>
<dbReference type="InterPro" id="IPR010987">
    <property type="entry name" value="Glutathione-S-Trfase_C-like"/>
</dbReference>